<comment type="similarity">
    <text evidence="1">Belongs to the AHA1 family.</text>
</comment>
<dbReference type="Pfam" id="PF08327">
    <property type="entry name" value="AHSA1"/>
    <property type="match status" value="1"/>
</dbReference>
<name>A0A2K9NPF1_BACTC</name>
<dbReference type="Proteomes" id="UP000235584">
    <property type="component" value="Chromosome"/>
</dbReference>
<feature type="domain" description="Activator of Hsp90 ATPase homologue 1/2-like C-terminal" evidence="2">
    <location>
        <begin position="18"/>
        <end position="157"/>
    </location>
</feature>
<accession>A0A2K9NPF1</accession>
<evidence type="ECO:0000313" key="4">
    <source>
        <dbReference type="Proteomes" id="UP000235584"/>
    </source>
</evidence>
<organism evidence="3 4">
    <name type="scientific">Bacteriovorax stolpii</name>
    <name type="common">Bdellovibrio stolpii</name>
    <dbReference type="NCBI Taxonomy" id="960"/>
    <lineage>
        <taxon>Bacteria</taxon>
        <taxon>Pseudomonadati</taxon>
        <taxon>Bdellovibrionota</taxon>
        <taxon>Bacteriovoracia</taxon>
        <taxon>Bacteriovoracales</taxon>
        <taxon>Bacteriovoracaceae</taxon>
        <taxon>Bacteriovorax</taxon>
    </lineage>
</organism>
<dbReference type="CDD" id="cd08896">
    <property type="entry name" value="SRPBCC_CalC_Aha1-like_3"/>
    <property type="match status" value="1"/>
</dbReference>
<evidence type="ECO:0000256" key="1">
    <source>
        <dbReference type="ARBA" id="ARBA00006817"/>
    </source>
</evidence>
<dbReference type="KEGG" id="bsto:C0V70_04600"/>
<dbReference type="Gene3D" id="3.30.530.20">
    <property type="match status" value="1"/>
</dbReference>
<gene>
    <name evidence="3" type="ORF">C0V70_04600</name>
</gene>
<sequence length="161" mass="18391">MKSFNPETDLKFERIVDLTPSQMFAGWTTPSLLTKWFTPAPWKTIDAKIDLRPGGKFYTLMQSPEGQSFPNTGCYLEVEKDHKIVWTSALTSDFRPTLDESPTSFPITVHVIFEKDAKGTKYTAYALHKNAEDKKKHEEMGFEVGWGLALDQLVKLMKEVQ</sequence>
<dbReference type="EMBL" id="CP025704">
    <property type="protein sequence ID" value="AUN97401.1"/>
    <property type="molecule type" value="Genomic_DNA"/>
</dbReference>
<proteinExistence type="inferred from homology"/>
<protein>
    <submittedName>
        <fullName evidence="3">Polyketide cyclase</fullName>
    </submittedName>
</protein>
<reference evidence="3 4" key="1">
    <citation type="submission" date="2018-01" db="EMBL/GenBank/DDBJ databases">
        <title>Complete genome sequence of Bacteriovorax stolpii DSM12778.</title>
        <authorList>
            <person name="Tang B."/>
            <person name="Chang J."/>
        </authorList>
    </citation>
    <scope>NUCLEOTIDE SEQUENCE [LARGE SCALE GENOMIC DNA]</scope>
    <source>
        <strain evidence="3 4">DSM 12778</strain>
    </source>
</reference>
<dbReference type="InterPro" id="IPR023393">
    <property type="entry name" value="START-like_dom_sf"/>
</dbReference>
<dbReference type="InterPro" id="IPR013538">
    <property type="entry name" value="ASHA1/2-like_C"/>
</dbReference>
<evidence type="ECO:0000313" key="3">
    <source>
        <dbReference type="EMBL" id="AUN97401.1"/>
    </source>
</evidence>
<keyword evidence="4" id="KW-1185">Reference proteome</keyword>
<dbReference type="AlphaFoldDB" id="A0A2K9NPF1"/>
<dbReference type="SUPFAM" id="SSF55961">
    <property type="entry name" value="Bet v1-like"/>
    <property type="match status" value="1"/>
</dbReference>
<evidence type="ECO:0000259" key="2">
    <source>
        <dbReference type="Pfam" id="PF08327"/>
    </source>
</evidence>
<dbReference type="RefSeq" id="WP_102242696.1">
    <property type="nucleotide sequence ID" value="NZ_CP025704.1"/>
</dbReference>